<reference evidence="1" key="2">
    <citation type="submission" date="2023-02" db="EMBL/GenBank/DDBJ databases">
        <authorList>
            <consortium name="DOE Joint Genome Institute"/>
            <person name="Mondo S.J."/>
            <person name="Chang Y."/>
            <person name="Wang Y."/>
            <person name="Ahrendt S."/>
            <person name="Andreopoulos W."/>
            <person name="Barry K."/>
            <person name="Beard J."/>
            <person name="Benny G.L."/>
            <person name="Blankenship S."/>
            <person name="Bonito G."/>
            <person name="Cuomo C."/>
            <person name="Desiro A."/>
            <person name="Gervers K.A."/>
            <person name="Hundley H."/>
            <person name="Kuo A."/>
            <person name="LaButti K."/>
            <person name="Lang B.F."/>
            <person name="Lipzen A."/>
            <person name="O'Donnell K."/>
            <person name="Pangilinan J."/>
            <person name="Reynolds N."/>
            <person name="Sandor L."/>
            <person name="Smith M.W."/>
            <person name="Tsang A."/>
            <person name="Grigoriev I.V."/>
            <person name="Stajich J.E."/>
            <person name="Spatafora J.W."/>
        </authorList>
    </citation>
    <scope>NUCLEOTIDE SEQUENCE</scope>
    <source>
        <strain evidence="1">RSA 2281</strain>
    </source>
</reference>
<reference evidence="1" key="1">
    <citation type="journal article" date="2022" name="IScience">
        <title>Evolution of zygomycete secretomes and the origins of terrestrial fungal ecologies.</title>
        <authorList>
            <person name="Chang Y."/>
            <person name="Wang Y."/>
            <person name="Mondo S."/>
            <person name="Ahrendt S."/>
            <person name="Andreopoulos W."/>
            <person name="Barry K."/>
            <person name="Beard J."/>
            <person name="Benny G.L."/>
            <person name="Blankenship S."/>
            <person name="Bonito G."/>
            <person name="Cuomo C."/>
            <person name="Desiro A."/>
            <person name="Gervers K.A."/>
            <person name="Hundley H."/>
            <person name="Kuo A."/>
            <person name="LaButti K."/>
            <person name="Lang B.F."/>
            <person name="Lipzen A."/>
            <person name="O'Donnell K."/>
            <person name="Pangilinan J."/>
            <person name="Reynolds N."/>
            <person name="Sandor L."/>
            <person name="Smith M.E."/>
            <person name="Tsang A."/>
            <person name="Grigoriev I.V."/>
            <person name="Stajich J.E."/>
            <person name="Spatafora J.W."/>
        </authorList>
    </citation>
    <scope>NUCLEOTIDE SEQUENCE</scope>
    <source>
        <strain evidence="1">RSA 2281</strain>
    </source>
</reference>
<gene>
    <name evidence="1" type="ORF">BDA99DRAFT_576435</name>
</gene>
<dbReference type="EMBL" id="JAIXMP010000044">
    <property type="protein sequence ID" value="KAI9246885.1"/>
    <property type="molecule type" value="Genomic_DNA"/>
</dbReference>
<proteinExistence type="predicted"/>
<dbReference type="AlphaFoldDB" id="A0AAD5P9T2"/>
<keyword evidence="2" id="KW-1185">Reference proteome</keyword>
<name>A0AAD5P9T2_9FUNG</name>
<sequence>MTNVVDILQALVAINNKLRKERKATKRYFRVPQTEGLFRKEKLQFMFDLHIVIPKLLDSISFLIYVRMQMGTCQNDIHWHGLYSHTLYTLTHLHITDLPCNIYQSLEILLKNHVPNLKVFGSDAINFSKVPAGIFNAIQEDTPKLHALSISNVGFHNNDFCNLLQAFAEYRSTSTLETFLLTSLSANLILHNTILCLEDLRTLSISTSLKLVEFYGADGITEEEIKQVLLCNIKLKFGEESF</sequence>
<evidence type="ECO:0000313" key="2">
    <source>
        <dbReference type="Proteomes" id="UP001209540"/>
    </source>
</evidence>
<dbReference type="Proteomes" id="UP001209540">
    <property type="component" value="Unassembled WGS sequence"/>
</dbReference>
<evidence type="ECO:0000313" key="1">
    <source>
        <dbReference type="EMBL" id="KAI9246885.1"/>
    </source>
</evidence>
<organism evidence="1 2">
    <name type="scientific">Phascolomyces articulosus</name>
    <dbReference type="NCBI Taxonomy" id="60185"/>
    <lineage>
        <taxon>Eukaryota</taxon>
        <taxon>Fungi</taxon>
        <taxon>Fungi incertae sedis</taxon>
        <taxon>Mucoromycota</taxon>
        <taxon>Mucoromycotina</taxon>
        <taxon>Mucoromycetes</taxon>
        <taxon>Mucorales</taxon>
        <taxon>Lichtheimiaceae</taxon>
        <taxon>Phascolomyces</taxon>
    </lineage>
</organism>
<protein>
    <submittedName>
        <fullName evidence="1">Uncharacterized protein</fullName>
    </submittedName>
</protein>
<comment type="caution">
    <text evidence="1">The sequence shown here is derived from an EMBL/GenBank/DDBJ whole genome shotgun (WGS) entry which is preliminary data.</text>
</comment>
<accession>A0AAD5P9T2</accession>